<comment type="catalytic activity">
    <reaction evidence="1 13 14">
        <text>adenosine 5'-phosphosulfate + ATP = 3'-phosphoadenylyl sulfate + ADP + H(+)</text>
        <dbReference type="Rhea" id="RHEA:24152"/>
        <dbReference type="ChEBI" id="CHEBI:15378"/>
        <dbReference type="ChEBI" id="CHEBI:30616"/>
        <dbReference type="ChEBI" id="CHEBI:58243"/>
        <dbReference type="ChEBI" id="CHEBI:58339"/>
        <dbReference type="ChEBI" id="CHEBI:456216"/>
        <dbReference type="EC" id="2.7.1.25"/>
    </reaction>
</comment>
<dbReference type="InterPro" id="IPR059117">
    <property type="entry name" value="APS_kinase_dom"/>
</dbReference>
<evidence type="ECO:0000313" key="16">
    <source>
        <dbReference type="EMBL" id="BAN47424.1"/>
    </source>
</evidence>
<evidence type="ECO:0000256" key="14">
    <source>
        <dbReference type="RuleBase" id="RU004347"/>
    </source>
</evidence>
<dbReference type="HAMAP" id="MF_00065">
    <property type="entry name" value="Adenylyl_sulf_kinase"/>
    <property type="match status" value="1"/>
</dbReference>
<reference evidence="16 17" key="1">
    <citation type="journal article" date="2013" name="Genome Announc.">
        <title>Complete Genome Sequence of the Carbazole Degrader Pseudomonas resinovorans Strain CA10 (NBRC 106553).</title>
        <authorList>
            <person name="Shintani M."/>
            <person name="Hosoyama A."/>
            <person name="Ohji S."/>
            <person name="Tsuchikane K."/>
            <person name="Takarada H."/>
            <person name="Yamazoe A."/>
            <person name="Fujita N."/>
            <person name="Nojiri H."/>
        </authorList>
    </citation>
    <scope>NUCLEOTIDE SEQUENCE [LARGE SCALE GENOMIC DNA]</scope>
    <source>
        <strain evidence="16 17">NBRC 106553</strain>
    </source>
</reference>
<dbReference type="STRING" id="1245471.PCA10_16920"/>
<evidence type="ECO:0000256" key="13">
    <source>
        <dbReference type="HAMAP-Rule" id="MF_00065"/>
    </source>
</evidence>
<dbReference type="EC" id="2.7.1.25" evidence="5 13"/>
<evidence type="ECO:0000256" key="4">
    <source>
        <dbReference type="ARBA" id="ARBA00007008"/>
    </source>
</evidence>
<accession>S6BEF0</accession>
<keyword evidence="17" id="KW-1185">Reference proteome</keyword>
<evidence type="ECO:0000256" key="9">
    <source>
        <dbReference type="ARBA" id="ARBA00022840"/>
    </source>
</evidence>
<keyword evidence="13" id="KW-0597">Phosphoprotein</keyword>
<dbReference type="GO" id="GO:0000103">
    <property type="term" value="P:sulfate assimilation"/>
    <property type="evidence" value="ECO:0007669"/>
    <property type="project" value="UniProtKB-UniRule"/>
</dbReference>
<dbReference type="Proteomes" id="UP000015503">
    <property type="component" value="Chromosome"/>
</dbReference>
<dbReference type="Pfam" id="PF01583">
    <property type="entry name" value="APS_kinase"/>
    <property type="match status" value="1"/>
</dbReference>
<dbReference type="InterPro" id="IPR027417">
    <property type="entry name" value="P-loop_NTPase"/>
</dbReference>
<dbReference type="HOGENOM" id="CLU_046932_1_0_6"/>
<evidence type="ECO:0000259" key="15">
    <source>
        <dbReference type="Pfam" id="PF01583"/>
    </source>
</evidence>
<feature type="active site" description="Phosphoserine intermediate" evidence="13">
    <location>
        <position position="108"/>
    </location>
</feature>
<dbReference type="OrthoDB" id="9804504at2"/>
<dbReference type="UniPathway" id="UPA00140">
    <property type="reaction ID" value="UER00205"/>
</dbReference>
<dbReference type="PANTHER" id="PTHR11055">
    <property type="entry name" value="BIFUNCTIONAL 3'-PHOSPHOADENOSINE 5'-PHOSPHOSULFATE SYNTHASE"/>
    <property type="match status" value="1"/>
</dbReference>
<dbReference type="KEGG" id="pre:PCA10_16920"/>
<evidence type="ECO:0000256" key="12">
    <source>
        <dbReference type="ARBA" id="ARBA00031464"/>
    </source>
</evidence>
<keyword evidence="7 13" id="KW-0547">Nucleotide-binding</keyword>
<dbReference type="PATRIC" id="fig|1245471.3.peg.1712"/>
<organism evidence="16 17">
    <name type="scientific">Metapseudomonas resinovorans NBRC 106553</name>
    <dbReference type="NCBI Taxonomy" id="1245471"/>
    <lineage>
        <taxon>Bacteria</taxon>
        <taxon>Pseudomonadati</taxon>
        <taxon>Pseudomonadota</taxon>
        <taxon>Gammaproteobacteria</taxon>
        <taxon>Pseudomonadales</taxon>
        <taxon>Pseudomonadaceae</taxon>
        <taxon>Metapseudomonas</taxon>
    </lineage>
</organism>
<dbReference type="Gene3D" id="3.40.50.300">
    <property type="entry name" value="P-loop containing nucleotide triphosphate hydrolases"/>
    <property type="match status" value="1"/>
</dbReference>
<protein>
    <recommendedName>
        <fullName evidence="5 13">Adenylyl-sulfate kinase</fullName>
        <ecNumber evidence="5 13">2.7.1.25</ecNumber>
    </recommendedName>
    <alternativeName>
        <fullName evidence="11 13">APS kinase</fullName>
    </alternativeName>
    <alternativeName>
        <fullName evidence="12 13">ATP adenosine-5'-phosphosulfate 3'-phosphotransferase</fullName>
    </alternativeName>
    <alternativeName>
        <fullName evidence="10 13">Adenosine-5'-phosphosulfate kinase</fullName>
    </alternativeName>
</protein>
<evidence type="ECO:0000256" key="11">
    <source>
        <dbReference type="ARBA" id="ARBA00031393"/>
    </source>
</evidence>
<keyword evidence="6 13" id="KW-0808">Transferase</keyword>
<evidence type="ECO:0000313" key="17">
    <source>
        <dbReference type="Proteomes" id="UP000015503"/>
    </source>
</evidence>
<feature type="binding site" evidence="13">
    <location>
        <begin position="34"/>
        <end position="41"/>
    </location>
    <ligand>
        <name>ATP</name>
        <dbReference type="ChEBI" id="CHEBI:30616"/>
    </ligand>
</feature>
<evidence type="ECO:0000256" key="7">
    <source>
        <dbReference type="ARBA" id="ARBA00022741"/>
    </source>
</evidence>
<dbReference type="EMBL" id="AP013068">
    <property type="protein sequence ID" value="BAN47424.1"/>
    <property type="molecule type" value="Genomic_DNA"/>
</dbReference>
<comment type="function">
    <text evidence="2 13 14">Catalyzes the synthesis of activated sulfate.</text>
</comment>
<dbReference type="eggNOG" id="COG0529">
    <property type="taxonomic scope" value="Bacteria"/>
</dbReference>
<dbReference type="GO" id="GO:0004020">
    <property type="term" value="F:adenylylsulfate kinase activity"/>
    <property type="evidence" value="ECO:0007669"/>
    <property type="project" value="UniProtKB-UniRule"/>
</dbReference>
<comment type="similarity">
    <text evidence="4 13 14">Belongs to the APS kinase family.</text>
</comment>
<keyword evidence="8 13" id="KW-0418">Kinase</keyword>
<evidence type="ECO:0000256" key="2">
    <source>
        <dbReference type="ARBA" id="ARBA00002632"/>
    </source>
</evidence>
<evidence type="ECO:0000256" key="3">
    <source>
        <dbReference type="ARBA" id="ARBA00004806"/>
    </source>
</evidence>
<dbReference type="NCBIfam" id="NF003013">
    <property type="entry name" value="PRK03846.1"/>
    <property type="match status" value="1"/>
</dbReference>
<dbReference type="PANTHER" id="PTHR11055:SF1">
    <property type="entry name" value="PAPS SYNTHETASE, ISOFORM D"/>
    <property type="match status" value="1"/>
</dbReference>
<evidence type="ECO:0000256" key="10">
    <source>
        <dbReference type="ARBA" id="ARBA00029724"/>
    </source>
</evidence>
<dbReference type="InterPro" id="IPR002891">
    <property type="entry name" value="APS"/>
</dbReference>
<sequence>MGKRESVTWQTGSLSLHDRLHKLGQVPMTLWFTGLSGAGKSTLAFRLERLLVERDILCVVLDGDNLRHGLCQDLGFDAESRAENIRRVAEVARLMNDAGLTVLAAFISPLAADRTLARQIVGAERFHEVFVNSPLHICEGRDPKGLYKKARRGELEHFTGIDAPYEPPLQPAIRLDTSDWSIETCLGSLMAEVQRYRARDCGESE</sequence>
<comment type="pathway">
    <text evidence="3 13 14">Sulfur metabolism; hydrogen sulfide biosynthesis; sulfite from sulfate: step 2/3.</text>
</comment>
<dbReference type="RefSeq" id="WP_016491626.1">
    <property type="nucleotide sequence ID" value="NC_021499.1"/>
</dbReference>
<keyword evidence="9 13" id="KW-0067">ATP-binding</keyword>
<dbReference type="GO" id="GO:0070814">
    <property type="term" value="P:hydrogen sulfide biosynthetic process"/>
    <property type="evidence" value="ECO:0007669"/>
    <property type="project" value="UniProtKB-UniRule"/>
</dbReference>
<gene>
    <name evidence="13 16" type="primary">cysC</name>
    <name evidence="16" type="ORF">PCA10_16920</name>
</gene>
<feature type="domain" description="APS kinase" evidence="15">
    <location>
        <begin position="27"/>
        <end position="176"/>
    </location>
</feature>
<dbReference type="AlphaFoldDB" id="S6BEF0"/>
<evidence type="ECO:0000256" key="8">
    <source>
        <dbReference type="ARBA" id="ARBA00022777"/>
    </source>
</evidence>
<dbReference type="SUPFAM" id="SSF52540">
    <property type="entry name" value="P-loop containing nucleoside triphosphate hydrolases"/>
    <property type="match status" value="1"/>
</dbReference>
<evidence type="ECO:0000256" key="6">
    <source>
        <dbReference type="ARBA" id="ARBA00022679"/>
    </source>
</evidence>
<dbReference type="NCBIfam" id="TIGR00455">
    <property type="entry name" value="apsK"/>
    <property type="match status" value="1"/>
</dbReference>
<evidence type="ECO:0000256" key="1">
    <source>
        <dbReference type="ARBA" id="ARBA00001823"/>
    </source>
</evidence>
<dbReference type="GO" id="GO:0005524">
    <property type="term" value="F:ATP binding"/>
    <property type="evidence" value="ECO:0007669"/>
    <property type="project" value="UniProtKB-UniRule"/>
</dbReference>
<evidence type="ECO:0000256" key="5">
    <source>
        <dbReference type="ARBA" id="ARBA00012121"/>
    </source>
</evidence>
<name>S6BEF0_METRE</name>
<proteinExistence type="inferred from homology"/>
<dbReference type="CDD" id="cd02027">
    <property type="entry name" value="APSK"/>
    <property type="match status" value="1"/>
</dbReference>